<dbReference type="InterPro" id="IPR048256">
    <property type="entry name" value="Tektin-like"/>
</dbReference>
<keyword evidence="3" id="KW-0175">Coiled coil</keyword>
<name>V9KSE0_CALMI</name>
<dbReference type="PANTHER" id="PTHR35081">
    <property type="entry name" value="COILED-COIL DOMAIN-CONTAINING PROTEIN 105"/>
    <property type="match status" value="1"/>
</dbReference>
<evidence type="ECO:0000256" key="4">
    <source>
        <dbReference type="SAM" id="MobiDB-lite"/>
    </source>
</evidence>
<dbReference type="AlphaFoldDB" id="V9KSE0"/>
<protein>
    <submittedName>
        <fullName evidence="5">Coiled-coil domain-containing protein 105-like protein</fullName>
    </submittedName>
</protein>
<dbReference type="GO" id="GO:0005737">
    <property type="term" value="C:cytoplasm"/>
    <property type="evidence" value="ECO:0007669"/>
    <property type="project" value="UniProtKB-SubCell"/>
</dbReference>
<feature type="region of interest" description="Disordered" evidence="4">
    <location>
        <begin position="1"/>
        <end position="30"/>
    </location>
</feature>
<feature type="coiled-coil region" evidence="3">
    <location>
        <begin position="101"/>
        <end position="135"/>
    </location>
</feature>
<dbReference type="EMBL" id="JW869236">
    <property type="protein sequence ID" value="AFP01754.1"/>
    <property type="molecule type" value="mRNA"/>
</dbReference>
<dbReference type="PANTHER" id="PTHR35081:SF1">
    <property type="entry name" value="COILED-COIL DOMAIN-CONTAINING PROTEIN 105"/>
    <property type="match status" value="1"/>
</dbReference>
<evidence type="ECO:0000256" key="2">
    <source>
        <dbReference type="ARBA" id="ARBA00022490"/>
    </source>
</evidence>
<comment type="subcellular location">
    <subcellularLocation>
        <location evidence="1">Cytoplasm</location>
    </subcellularLocation>
</comment>
<evidence type="ECO:0000256" key="3">
    <source>
        <dbReference type="SAM" id="Coils"/>
    </source>
</evidence>
<feature type="non-terminal residue" evidence="5">
    <location>
        <position position="446"/>
    </location>
</feature>
<dbReference type="InterPro" id="IPR038949">
    <property type="entry name" value="TEKTL1"/>
</dbReference>
<sequence length="446" mass="50633">MEGCDPVPGSYPESQESEAQHQARIEQAKYSLKPEEEVGKRCGGSNVLSSSGDVLYKVPEGHSEGWGFRMEMEMLPFLRDMTALNSNEQISIYAYQSRAVLMGLRTSINSINQEIQRLNQHRQQLLQILANVRKAIQLNHQTSKIRDWRPAGERDLDGVDLLIDLEKKQLLRLKPELEGPLHTVKQYLQTLDACRKQLEECFSERSRVVDLIPQRLTPFQSKAIVKDCLTVKKDETTTELKYKLPKATPLGPYTLECEAIINESKNASIQSKKLCKKIEELMDRAETLLKATHKSVNDGLMQKMAETVAISQYLTVSSGETRAAAHRAQRWYHQMDVAQGITLGPEKSTDLTTRERLDRPMVRVFQRHAGNQLPEAATLVKGTGMLKKTLEETNRNIRLLHLARKQLNSNARDKKYGFTVDSGIVRLRKQKMASQAPLEKGDDTVR</sequence>
<proteinExistence type="evidence at transcript level"/>
<evidence type="ECO:0000256" key="1">
    <source>
        <dbReference type="ARBA" id="ARBA00004496"/>
    </source>
</evidence>
<accession>V9KSE0</accession>
<dbReference type="Pfam" id="PF03148">
    <property type="entry name" value="Tektin"/>
    <property type="match status" value="1"/>
</dbReference>
<reference evidence="5" key="1">
    <citation type="journal article" date="2014" name="Nature">
        <title>Elephant shark genome provides unique insights into gnathostome evolution.</title>
        <authorList>
            <consortium name="International Elephant Shark Genome Sequencing Consortium"/>
            <person name="Venkatesh B."/>
            <person name="Lee A.P."/>
            <person name="Ravi V."/>
            <person name="Maurya A.K."/>
            <person name="Lian M.M."/>
            <person name="Swann J.B."/>
            <person name="Ohta Y."/>
            <person name="Flajnik M.F."/>
            <person name="Sutoh Y."/>
            <person name="Kasahara M."/>
            <person name="Hoon S."/>
            <person name="Gangu V."/>
            <person name="Roy S.W."/>
            <person name="Irimia M."/>
            <person name="Korzh V."/>
            <person name="Kondrychyn I."/>
            <person name="Lim Z.W."/>
            <person name="Tay B.H."/>
            <person name="Tohari S."/>
            <person name="Kong K.W."/>
            <person name="Ho S."/>
            <person name="Lorente-Galdos B."/>
            <person name="Quilez J."/>
            <person name="Marques-Bonet T."/>
            <person name="Raney B.J."/>
            <person name="Ingham P.W."/>
            <person name="Tay A."/>
            <person name="Hillier L.W."/>
            <person name="Minx P."/>
            <person name="Boehm T."/>
            <person name="Wilson R.K."/>
            <person name="Brenner S."/>
            <person name="Warren W.C."/>
        </authorList>
    </citation>
    <scope>NUCLEOTIDE SEQUENCE</scope>
    <source>
        <tissue evidence="5">Brain</tissue>
    </source>
</reference>
<keyword evidence="2" id="KW-0963">Cytoplasm</keyword>
<feature type="compositionally biased region" description="Basic and acidic residues" evidence="4">
    <location>
        <begin position="18"/>
        <end position="30"/>
    </location>
</feature>
<dbReference type="GO" id="GO:0005929">
    <property type="term" value="C:cilium"/>
    <property type="evidence" value="ECO:0007669"/>
    <property type="project" value="UniProtKB-ARBA"/>
</dbReference>
<evidence type="ECO:0000313" key="5">
    <source>
        <dbReference type="EMBL" id="AFP01754.1"/>
    </source>
</evidence>
<organism evidence="5">
    <name type="scientific">Callorhinchus milii</name>
    <name type="common">Ghost shark</name>
    <dbReference type="NCBI Taxonomy" id="7868"/>
    <lineage>
        <taxon>Eukaryota</taxon>
        <taxon>Metazoa</taxon>
        <taxon>Chordata</taxon>
        <taxon>Craniata</taxon>
        <taxon>Vertebrata</taxon>
        <taxon>Chondrichthyes</taxon>
        <taxon>Holocephali</taxon>
        <taxon>Chimaeriformes</taxon>
        <taxon>Callorhinchidae</taxon>
        <taxon>Callorhinchus</taxon>
    </lineage>
</organism>